<evidence type="ECO:0000256" key="7">
    <source>
        <dbReference type="ARBA" id="ARBA00022779"/>
    </source>
</evidence>
<keyword evidence="12" id="KW-0282">Flagellum</keyword>
<keyword evidence="8 10" id="KW-1133">Transmembrane helix</keyword>
<sequence>MSAAAATDAANAPKKSNKKLIVIIAAVLLVVLGGGAAAMLLLKKPHDGEEGEAEVVIAPKAERKVQHKFDPKHAPTFVPLDPFTVNLADRDAERYAQIGLTLEVEDPSLPEALKAYMPAIRNNILLLLAQKTAAQLLDREGKEKLAEQIRREASRALGYEIEEDEDDATSGADDDKPKKKRKRRAPQVLPIIAVHFSNFIIQ</sequence>
<dbReference type="RefSeq" id="WP_332288149.1">
    <property type="nucleotide sequence ID" value="NZ_JAZIBG010000017.1"/>
</dbReference>
<keyword evidence="6 10" id="KW-0812">Transmembrane</keyword>
<evidence type="ECO:0000256" key="8">
    <source>
        <dbReference type="ARBA" id="ARBA00022989"/>
    </source>
</evidence>
<comment type="subcellular location">
    <subcellularLocation>
        <location evidence="10">Cell inner membrane</location>
    </subcellularLocation>
    <subcellularLocation>
        <location evidence="2">Cell membrane</location>
        <topology evidence="2">Single-pass membrane protein</topology>
    </subcellularLocation>
</comment>
<dbReference type="GO" id="GO:0071978">
    <property type="term" value="P:bacterial-type flagellum-dependent swarming motility"/>
    <property type="evidence" value="ECO:0007669"/>
    <property type="project" value="TreeGrafter"/>
</dbReference>
<evidence type="ECO:0000256" key="3">
    <source>
        <dbReference type="ARBA" id="ARBA00008281"/>
    </source>
</evidence>
<proteinExistence type="inferred from homology"/>
<keyword evidence="12" id="KW-0966">Cell projection</keyword>
<dbReference type="Proteomes" id="UP001336250">
    <property type="component" value="Unassembled WGS sequence"/>
</dbReference>
<comment type="caution">
    <text evidence="12">The sequence shown here is derived from an EMBL/GenBank/DDBJ whole genome shotgun (WGS) entry which is preliminary data.</text>
</comment>
<evidence type="ECO:0000256" key="4">
    <source>
        <dbReference type="ARBA" id="ARBA00022475"/>
    </source>
</evidence>
<evidence type="ECO:0000256" key="10">
    <source>
        <dbReference type="RuleBase" id="RU364125"/>
    </source>
</evidence>
<reference evidence="12 13" key="1">
    <citation type="submission" date="2024-02" db="EMBL/GenBank/DDBJ databases">
        <title>Genome sequence of Aquincola sp. MAHUQ-54.</title>
        <authorList>
            <person name="Huq M.A."/>
        </authorList>
    </citation>
    <scope>NUCLEOTIDE SEQUENCE [LARGE SCALE GENOMIC DNA]</scope>
    <source>
        <strain evidence="12 13">MAHUQ-54</strain>
    </source>
</reference>
<dbReference type="AlphaFoldDB" id="A0AAW9QAK2"/>
<protein>
    <recommendedName>
        <fullName evidence="10">Flagellar protein FliL</fullName>
    </recommendedName>
</protein>
<organism evidence="12 13">
    <name type="scientific">Aquincola agrisoli</name>
    <dbReference type="NCBI Taxonomy" id="3119538"/>
    <lineage>
        <taxon>Bacteria</taxon>
        <taxon>Pseudomonadati</taxon>
        <taxon>Pseudomonadota</taxon>
        <taxon>Betaproteobacteria</taxon>
        <taxon>Burkholderiales</taxon>
        <taxon>Sphaerotilaceae</taxon>
        <taxon>Aquincola</taxon>
    </lineage>
</organism>
<dbReference type="EMBL" id="JAZIBG010000017">
    <property type="protein sequence ID" value="MEF7613203.1"/>
    <property type="molecule type" value="Genomic_DNA"/>
</dbReference>
<evidence type="ECO:0000256" key="1">
    <source>
        <dbReference type="ARBA" id="ARBA00002254"/>
    </source>
</evidence>
<evidence type="ECO:0000313" key="13">
    <source>
        <dbReference type="Proteomes" id="UP001336250"/>
    </source>
</evidence>
<comment type="similarity">
    <text evidence="3 10">Belongs to the FliL family.</text>
</comment>
<dbReference type="PANTHER" id="PTHR35091:SF2">
    <property type="entry name" value="FLAGELLAR PROTEIN FLIL"/>
    <property type="match status" value="1"/>
</dbReference>
<evidence type="ECO:0000256" key="9">
    <source>
        <dbReference type="ARBA" id="ARBA00023136"/>
    </source>
</evidence>
<name>A0AAW9QAK2_9BURK</name>
<evidence type="ECO:0000313" key="12">
    <source>
        <dbReference type="EMBL" id="MEF7613203.1"/>
    </source>
</evidence>
<keyword evidence="5 10" id="KW-0145">Chemotaxis</keyword>
<dbReference type="InterPro" id="IPR005503">
    <property type="entry name" value="FliL"/>
</dbReference>
<keyword evidence="7 10" id="KW-0283">Flagellar rotation</keyword>
<dbReference type="GO" id="GO:0005886">
    <property type="term" value="C:plasma membrane"/>
    <property type="evidence" value="ECO:0007669"/>
    <property type="project" value="UniProtKB-SubCell"/>
</dbReference>
<dbReference type="GO" id="GO:0009425">
    <property type="term" value="C:bacterial-type flagellum basal body"/>
    <property type="evidence" value="ECO:0007669"/>
    <property type="project" value="InterPro"/>
</dbReference>
<gene>
    <name evidence="12" type="ORF">V4F39_04705</name>
</gene>
<accession>A0AAW9QAK2</accession>
<evidence type="ECO:0000256" key="5">
    <source>
        <dbReference type="ARBA" id="ARBA00022500"/>
    </source>
</evidence>
<dbReference type="GO" id="GO:0006935">
    <property type="term" value="P:chemotaxis"/>
    <property type="evidence" value="ECO:0007669"/>
    <property type="project" value="UniProtKB-KW"/>
</dbReference>
<evidence type="ECO:0000256" key="11">
    <source>
        <dbReference type="SAM" id="MobiDB-lite"/>
    </source>
</evidence>
<keyword evidence="10" id="KW-0997">Cell inner membrane</keyword>
<dbReference type="Pfam" id="PF03748">
    <property type="entry name" value="FliL"/>
    <property type="match status" value="1"/>
</dbReference>
<keyword evidence="9 10" id="KW-0472">Membrane</keyword>
<keyword evidence="4" id="KW-1003">Cell membrane</keyword>
<evidence type="ECO:0000256" key="2">
    <source>
        <dbReference type="ARBA" id="ARBA00004162"/>
    </source>
</evidence>
<keyword evidence="12" id="KW-0969">Cilium</keyword>
<feature type="transmembrane region" description="Helical" evidence="10">
    <location>
        <begin position="20"/>
        <end position="42"/>
    </location>
</feature>
<feature type="region of interest" description="Disordered" evidence="11">
    <location>
        <begin position="160"/>
        <end position="184"/>
    </location>
</feature>
<evidence type="ECO:0000256" key="6">
    <source>
        <dbReference type="ARBA" id="ARBA00022692"/>
    </source>
</evidence>
<keyword evidence="13" id="KW-1185">Reference proteome</keyword>
<dbReference type="PANTHER" id="PTHR35091">
    <property type="entry name" value="FLAGELLAR PROTEIN FLIL"/>
    <property type="match status" value="1"/>
</dbReference>
<comment type="function">
    <text evidence="1 10">Controls the rotational direction of flagella during chemotaxis.</text>
</comment>